<dbReference type="PATRIC" id="fig|1306953.7.peg.205"/>
<evidence type="ECO:0000313" key="2">
    <source>
        <dbReference type="EMBL" id="KNH02000.1"/>
    </source>
</evidence>
<feature type="chain" id="PRO_5005554356" description="Elongation factor P" evidence="1">
    <location>
        <begin position="24"/>
        <end position="122"/>
    </location>
</feature>
<evidence type="ECO:0008006" key="4">
    <source>
        <dbReference type="Google" id="ProtNLM"/>
    </source>
</evidence>
<gene>
    <name evidence="2" type="ORF">J121_204</name>
</gene>
<dbReference type="RefSeq" id="WP_050600684.1">
    <property type="nucleotide sequence ID" value="NZ_JYNE01000025.1"/>
</dbReference>
<reference evidence="2" key="1">
    <citation type="submission" date="2015-02" db="EMBL/GenBank/DDBJ databases">
        <authorList>
            <person name="Chooi Y.-H."/>
        </authorList>
    </citation>
    <scope>NUCLEOTIDE SEQUENCE [LARGE SCALE GENOMIC DNA]</scope>
    <source>
        <strain evidence="2">LAMA 915</strain>
    </source>
</reference>
<evidence type="ECO:0000256" key="1">
    <source>
        <dbReference type="SAM" id="SignalP"/>
    </source>
</evidence>
<evidence type="ECO:0000313" key="3">
    <source>
        <dbReference type="Proteomes" id="UP000037446"/>
    </source>
</evidence>
<dbReference type="GeneID" id="93685354"/>
<name>A0A0L1KD94_9SPHN</name>
<feature type="signal peptide" evidence="1">
    <location>
        <begin position="1"/>
        <end position="23"/>
    </location>
</feature>
<dbReference type="STRING" id="1306953.J121_204"/>
<proteinExistence type="predicted"/>
<organism evidence="2 3">
    <name type="scientific">Qipengyuania citrea LAMA 915</name>
    <dbReference type="NCBI Taxonomy" id="1306953"/>
    <lineage>
        <taxon>Bacteria</taxon>
        <taxon>Pseudomonadati</taxon>
        <taxon>Pseudomonadota</taxon>
        <taxon>Alphaproteobacteria</taxon>
        <taxon>Sphingomonadales</taxon>
        <taxon>Erythrobacteraceae</taxon>
        <taxon>Qipengyuania</taxon>
    </lineage>
</organism>
<protein>
    <recommendedName>
        <fullName evidence="4">Elongation factor P</fullName>
    </recommendedName>
</protein>
<accession>A0A0L1KD94</accession>
<keyword evidence="1" id="KW-0732">Signal</keyword>
<dbReference type="EMBL" id="JYNE01000025">
    <property type="protein sequence ID" value="KNH02000.1"/>
    <property type="molecule type" value="Genomic_DNA"/>
</dbReference>
<dbReference type="AlphaFoldDB" id="A0A0L1KD94"/>
<dbReference type="Proteomes" id="UP000037446">
    <property type="component" value="Unassembled WGS sequence"/>
</dbReference>
<comment type="caution">
    <text evidence="2">The sequence shown here is derived from an EMBL/GenBank/DDBJ whole genome shotgun (WGS) entry which is preliminary data.</text>
</comment>
<sequence length="122" mass="13095">MRRFFTPALFAALAGFALTPAAAQGRLLLLDQGAYVCALPGDATGAAWIEQEGRDFSITGGSSYRTPRGSGTYLMEGKTVTFTRGPMRGMKMMRLGSGLLQQIEPGGKLGRLRCHRTGPVRD</sequence>